<dbReference type="Proteomes" id="UP000345177">
    <property type="component" value="Segment"/>
</dbReference>
<reference evidence="1 2" key="1">
    <citation type="submission" date="2019-09" db="EMBL/GenBank/DDBJ databases">
        <title>Transcriptional response of Serratia to Siphovirus infection.</title>
        <authorList>
            <person name="Malone L.M."/>
            <person name="Fineran P.C."/>
        </authorList>
    </citation>
    <scope>NUCLEOTIDE SEQUENCE [LARGE SCALE GENOMIC DNA]</scope>
</reference>
<dbReference type="EMBL" id="MN505213">
    <property type="protein sequence ID" value="QGF20908.1"/>
    <property type="molecule type" value="Genomic_DNA"/>
</dbReference>
<name>A0A5Q2F6K1_9CAUD</name>
<proteinExistence type="predicted"/>
<accession>A0A5Q2F6K1</accession>
<dbReference type="KEGG" id="vg:62682691"/>
<dbReference type="GeneID" id="62682691"/>
<protein>
    <submittedName>
        <fullName evidence="1">Uncharacterized protein</fullName>
    </submittedName>
</protein>
<keyword evidence="2" id="KW-1185">Reference proteome</keyword>
<evidence type="ECO:0000313" key="2">
    <source>
        <dbReference type="Proteomes" id="UP000345177"/>
    </source>
</evidence>
<sequence length="127" mass="14589">MARKLDPVIWQGSDGQLRQANDKKDKRDGEERVILLHSPRESCVFFDPYDEYMKTRGQEPRYSDCMVLDLKEYTKLAKIYGGEVMGSGWFPRHVSNHLRPTASKGMLGAMNRCERAIDDLLALLVLI</sequence>
<organism evidence="1 2">
    <name type="scientific">Serratia phage JS26</name>
    <dbReference type="NCBI Taxonomy" id="2315217"/>
    <lineage>
        <taxon>Viruses</taxon>
        <taxon>Duplodnaviria</taxon>
        <taxon>Heunggongvirae</taxon>
        <taxon>Uroviricota</taxon>
        <taxon>Caudoviricetes</taxon>
        <taxon>Casjensviridae</taxon>
        <taxon>Dunedinvirus</taxon>
        <taxon>Dunedinvirus JS26</taxon>
    </lineage>
</organism>
<evidence type="ECO:0000313" key="1">
    <source>
        <dbReference type="EMBL" id="QGF20908.1"/>
    </source>
</evidence>
<dbReference type="RefSeq" id="YP_010000051.1">
    <property type="nucleotide sequence ID" value="NC_053012.1"/>
</dbReference>